<evidence type="ECO:0008006" key="2">
    <source>
        <dbReference type="Google" id="ProtNLM"/>
    </source>
</evidence>
<dbReference type="InterPro" id="IPR021958">
    <property type="entry name" value="DUF3575"/>
</dbReference>
<evidence type="ECO:0000313" key="1">
    <source>
        <dbReference type="EMBL" id="SBW06901.1"/>
    </source>
</evidence>
<accession>A0A212K5B7</accession>
<proteinExistence type="predicted"/>
<dbReference type="EMBL" id="FLUM01000003">
    <property type="protein sequence ID" value="SBW06901.1"/>
    <property type="molecule type" value="Genomic_DNA"/>
</dbReference>
<gene>
    <name evidence="1" type="ORF">KL86DYS1_31511</name>
</gene>
<dbReference type="SUPFAM" id="SSF103515">
    <property type="entry name" value="Autotransporter"/>
    <property type="match status" value="1"/>
</dbReference>
<name>A0A212K5B7_9BACT</name>
<dbReference type="AlphaFoldDB" id="A0A212K5B7"/>
<dbReference type="InterPro" id="IPR036709">
    <property type="entry name" value="Autotransporte_beta_dom_sf"/>
</dbReference>
<protein>
    <recommendedName>
        <fullName evidence="2">DUF3575 domain-containing protein</fullName>
    </recommendedName>
</protein>
<reference evidence="1" key="1">
    <citation type="submission" date="2016-04" db="EMBL/GenBank/DDBJ databases">
        <authorList>
            <person name="Evans L.H."/>
            <person name="Alamgir A."/>
            <person name="Owens N."/>
            <person name="Weber N.D."/>
            <person name="Virtaneva K."/>
            <person name="Barbian K."/>
            <person name="Babar A."/>
            <person name="Rosenke K."/>
        </authorList>
    </citation>
    <scope>NUCLEOTIDE SEQUENCE</scope>
    <source>
        <strain evidence="1">86-1</strain>
    </source>
</reference>
<organism evidence="1">
    <name type="scientific">uncultured Dysgonomonas sp</name>
    <dbReference type="NCBI Taxonomy" id="206096"/>
    <lineage>
        <taxon>Bacteria</taxon>
        <taxon>Pseudomonadati</taxon>
        <taxon>Bacteroidota</taxon>
        <taxon>Bacteroidia</taxon>
        <taxon>Bacteroidales</taxon>
        <taxon>Dysgonomonadaceae</taxon>
        <taxon>Dysgonomonas</taxon>
        <taxon>environmental samples</taxon>
    </lineage>
</organism>
<dbReference type="Pfam" id="PF12099">
    <property type="entry name" value="DUF3575"/>
    <property type="match status" value="1"/>
</dbReference>
<sequence>MTKRIIFLTLFICGMFLPGNGQTISKKNGLPSGKEAMPLLGLKSNLIYDLTTTLNVGVEYRLSEYLSLDISFNYNPWTFSNNRKFKHVLIQPELRYWINEPLNSHFIGAHLLYSHYNAGNLPFGALKDYRYQGDAYGFGISYGYQWILSPRWNLEATLGIGYVYFDYTRYECEKCGRELGTGNKNYLGPTKAGLSLIYILK</sequence>
<dbReference type="RefSeq" id="WP_296944403.1">
    <property type="nucleotide sequence ID" value="NZ_LT599032.1"/>
</dbReference>